<evidence type="ECO:0000259" key="13">
    <source>
        <dbReference type="Pfam" id="PF13538"/>
    </source>
</evidence>
<accession>A0ABV8LEG8</accession>
<evidence type="ECO:0000256" key="7">
    <source>
        <dbReference type="ARBA" id="ARBA00022840"/>
    </source>
</evidence>
<organism evidence="15 16">
    <name type="scientific">Nocardia rhizosphaerae</name>
    <dbReference type="NCBI Taxonomy" id="1691571"/>
    <lineage>
        <taxon>Bacteria</taxon>
        <taxon>Bacillati</taxon>
        <taxon>Actinomycetota</taxon>
        <taxon>Actinomycetes</taxon>
        <taxon>Mycobacteriales</taxon>
        <taxon>Nocardiaceae</taxon>
        <taxon>Nocardia</taxon>
    </lineage>
</organism>
<dbReference type="Gene3D" id="3.40.50.300">
    <property type="entry name" value="P-loop containing nucleotide triphosphate hydrolases"/>
    <property type="match status" value="3"/>
</dbReference>
<dbReference type="Proteomes" id="UP001595767">
    <property type="component" value="Unassembled WGS sequence"/>
</dbReference>
<evidence type="ECO:0000259" key="14">
    <source>
        <dbReference type="Pfam" id="PF21185"/>
    </source>
</evidence>
<feature type="domain" description="UvrD-like helicase C-terminal" evidence="13">
    <location>
        <begin position="643"/>
        <end position="690"/>
    </location>
</feature>
<evidence type="ECO:0000256" key="4">
    <source>
        <dbReference type="ARBA" id="ARBA00022801"/>
    </source>
</evidence>
<gene>
    <name evidence="11" type="primary">recD</name>
    <name evidence="15" type="ORF">ACFOW8_27715</name>
</gene>
<keyword evidence="9 11" id="KW-0234">DNA repair</keyword>
<keyword evidence="2 11" id="KW-0547">Nucleotide-binding</keyword>
<dbReference type="InterPro" id="IPR049550">
    <property type="entry name" value="RecD_N"/>
</dbReference>
<keyword evidence="7 11" id="KW-0067">ATP-binding</keyword>
<dbReference type="EMBL" id="JBHSBA010000015">
    <property type="protein sequence ID" value="MFC4128724.1"/>
    <property type="molecule type" value="Genomic_DNA"/>
</dbReference>
<dbReference type="Pfam" id="PF13245">
    <property type="entry name" value="AAA_19"/>
    <property type="match status" value="1"/>
</dbReference>
<dbReference type="InterPro" id="IPR041851">
    <property type="entry name" value="RecD_N_sf"/>
</dbReference>
<evidence type="ECO:0000256" key="12">
    <source>
        <dbReference type="SAM" id="MobiDB-lite"/>
    </source>
</evidence>
<keyword evidence="6 11" id="KW-0269">Exonuclease</keyword>
<feature type="region of interest" description="Disordered" evidence="12">
    <location>
        <begin position="379"/>
        <end position="431"/>
    </location>
</feature>
<keyword evidence="16" id="KW-1185">Reference proteome</keyword>
<evidence type="ECO:0000313" key="15">
    <source>
        <dbReference type="EMBL" id="MFC4128724.1"/>
    </source>
</evidence>
<dbReference type="Pfam" id="PF21185">
    <property type="entry name" value="RecD_N"/>
    <property type="match status" value="1"/>
</dbReference>
<feature type="binding site" evidence="11">
    <location>
        <begin position="199"/>
        <end position="206"/>
    </location>
    <ligand>
        <name>ATP</name>
        <dbReference type="ChEBI" id="CHEBI:30616"/>
    </ligand>
</feature>
<comment type="subunit">
    <text evidence="11">Heterotrimer of RecB, RecC and RecD. All subunits contribute to DNA-binding.</text>
</comment>
<dbReference type="Pfam" id="PF13538">
    <property type="entry name" value="UvrD_C_2"/>
    <property type="match status" value="1"/>
</dbReference>
<comment type="caution">
    <text evidence="15">The sequence shown here is derived from an EMBL/GenBank/DDBJ whole genome shotgun (WGS) entry which is preliminary data.</text>
</comment>
<evidence type="ECO:0000256" key="8">
    <source>
        <dbReference type="ARBA" id="ARBA00023125"/>
    </source>
</evidence>
<evidence type="ECO:0000313" key="16">
    <source>
        <dbReference type="Proteomes" id="UP001595767"/>
    </source>
</evidence>
<evidence type="ECO:0000256" key="9">
    <source>
        <dbReference type="ARBA" id="ARBA00023204"/>
    </source>
</evidence>
<evidence type="ECO:0000256" key="1">
    <source>
        <dbReference type="ARBA" id="ARBA00022722"/>
    </source>
</evidence>
<comment type="similarity">
    <text evidence="11">Belongs to the RecD family.</text>
</comment>
<evidence type="ECO:0000256" key="5">
    <source>
        <dbReference type="ARBA" id="ARBA00022806"/>
    </source>
</evidence>
<evidence type="ECO:0000256" key="2">
    <source>
        <dbReference type="ARBA" id="ARBA00022741"/>
    </source>
</evidence>
<dbReference type="CDD" id="cd17933">
    <property type="entry name" value="DEXSc_RecD-like"/>
    <property type="match status" value="1"/>
</dbReference>
<evidence type="ECO:0000256" key="3">
    <source>
        <dbReference type="ARBA" id="ARBA00022763"/>
    </source>
</evidence>
<feature type="compositionally biased region" description="Polar residues" evidence="12">
    <location>
        <begin position="410"/>
        <end position="419"/>
    </location>
</feature>
<name>A0ABV8LEG8_9NOCA</name>
<sequence>MTSIQVAQRGTGLLRVFNEAGVLSAADVHVAVRLGRMGREECAEVLFAAALAVRAVRSGSVCLEVARMREIGIDADESRDAATGLDPATLPWPETDVVLAALRRSPLIQGGVAGPLRPLRLVEADTDGGALLYLDRYYQQEQTLRRVLTERGADHPVIDTDLVRAELDRLFPGPAGDGPDRQRLAAALAATHWTTVVAGGPGTGKTHTIARILALLTAQRRATPRLPALRIALAAPTGKAAARLQEAVRGQAAALGLPELTAATLHRLLGWQRGRSTRFRHHEHNRLPYDVVVVDETSMVSLTMMSHLFSALRPDTRLVLVGDPDQLASVDAGAVLADLVAGPVGAAPNPSLWDLVAADPALGAWSIAECAASGTPVQVHPVTGADRPGVPAESASSGRVLDGGPAESPDTGTPRSGTDGSAGRAGRPGGEVGAVYGAPGGWVPPAGRPGAGGGALSAVEQRRLAGGIVRLTRGRRFGGRIAELAIAVRAGDADTALSILRAGGVDVSLCATDDTAAVRADVTGTALAVTAAAEAGDAVGALTALESHRLLCAHRQGPFGVERWDRMAAEWAAAGGAGPAAPQQVWYPGQPLLVTANDHEARIYNGDTGVIVRRPDGSLRAALQRGSEPYLVHPTQFPAVVTVFAMTIHRSQGSQYDTVSVVLPEPESTLLTRELLYTAITRARTHVRVIGSEDAIRAAIGRRVLRASGLSRSTPS</sequence>
<dbReference type="HAMAP" id="MF_01487">
    <property type="entry name" value="RecD"/>
    <property type="match status" value="1"/>
</dbReference>
<dbReference type="SUPFAM" id="SSF52540">
    <property type="entry name" value="P-loop containing nucleoside triphosphate hydrolases"/>
    <property type="match status" value="1"/>
</dbReference>
<keyword evidence="4 11" id="KW-0378">Hydrolase</keyword>
<keyword evidence="8 11" id="KW-0238">DNA-binding</keyword>
<evidence type="ECO:0000256" key="6">
    <source>
        <dbReference type="ARBA" id="ARBA00022839"/>
    </source>
</evidence>
<keyword evidence="5 11" id="KW-0347">Helicase</keyword>
<evidence type="ECO:0000256" key="11">
    <source>
        <dbReference type="HAMAP-Rule" id="MF_01487"/>
    </source>
</evidence>
<dbReference type="PANTHER" id="PTHR43788:SF6">
    <property type="entry name" value="DNA HELICASE B"/>
    <property type="match status" value="1"/>
</dbReference>
<comment type="miscellaneous">
    <text evidence="11">In the RecBCD complex, RecB has a slow 3'-5' helicase, an exonuclease activity and loads RecA onto ssDNA, RecD has a fast 5'-3' helicase activity, while RecC stimulates the ATPase and processivity of the RecB helicase and contributes to recognition of the Chi site.</text>
</comment>
<comment type="catalytic activity">
    <reaction evidence="11">
        <text>ATP + H2O = ADP + phosphate + H(+)</text>
        <dbReference type="Rhea" id="RHEA:13065"/>
        <dbReference type="ChEBI" id="CHEBI:15377"/>
        <dbReference type="ChEBI" id="CHEBI:15378"/>
        <dbReference type="ChEBI" id="CHEBI:30616"/>
        <dbReference type="ChEBI" id="CHEBI:43474"/>
        <dbReference type="ChEBI" id="CHEBI:456216"/>
        <dbReference type="EC" id="5.6.2.3"/>
    </reaction>
</comment>
<dbReference type="InterPro" id="IPR027785">
    <property type="entry name" value="UvrD-like_helicase_C"/>
</dbReference>
<dbReference type="InterPro" id="IPR027417">
    <property type="entry name" value="P-loop_NTPase"/>
</dbReference>
<reference evidence="16" key="1">
    <citation type="journal article" date="2019" name="Int. J. Syst. Evol. Microbiol.">
        <title>The Global Catalogue of Microorganisms (GCM) 10K type strain sequencing project: providing services to taxonomists for standard genome sequencing and annotation.</title>
        <authorList>
            <consortium name="The Broad Institute Genomics Platform"/>
            <consortium name="The Broad Institute Genome Sequencing Center for Infectious Disease"/>
            <person name="Wu L."/>
            <person name="Ma J."/>
        </authorList>
    </citation>
    <scope>NUCLEOTIDE SEQUENCE [LARGE SCALE GENOMIC DNA]</scope>
    <source>
        <strain evidence="16">CGMCC 4.7204</strain>
    </source>
</reference>
<feature type="domain" description="RecBCD enzyme subunit RecD N-terminal" evidence="14">
    <location>
        <begin position="19"/>
        <end position="122"/>
    </location>
</feature>
<keyword evidence="3 11" id="KW-0227">DNA damage</keyword>
<dbReference type="InterPro" id="IPR050534">
    <property type="entry name" value="Coronavir_polyprotein_1ab"/>
</dbReference>
<dbReference type="CDD" id="cd18809">
    <property type="entry name" value="SF1_C_RecD"/>
    <property type="match status" value="1"/>
</dbReference>
<dbReference type="EC" id="5.6.2.3" evidence="11"/>
<dbReference type="PANTHER" id="PTHR43788">
    <property type="entry name" value="DNA2/NAM7 HELICASE FAMILY MEMBER"/>
    <property type="match status" value="1"/>
</dbReference>
<proteinExistence type="inferred from homology"/>
<evidence type="ECO:0000256" key="10">
    <source>
        <dbReference type="ARBA" id="ARBA00023235"/>
    </source>
</evidence>
<dbReference type="Gene3D" id="1.10.10.1020">
    <property type="entry name" value="RecBCD complex, subunit RecD, N-terminal domain"/>
    <property type="match status" value="1"/>
</dbReference>
<dbReference type="RefSeq" id="WP_378554504.1">
    <property type="nucleotide sequence ID" value="NZ_JBHSBA010000015.1"/>
</dbReference>
<dbReference type="InterPro" id="IPR006344">
    <property type="entry name" value="RecD"/>
</dbReference>
<comment type="function">
    <text evidence="11">A helicase/nuclease that prepares dsDNA breaks (DSB) for recombinational DNA repair. Binds to DSBs and unwinds DNA via a highly rapid and processive ATP-dependent bidirectional helicase activity. Unwinds dsDNA until it encounters a Chi (crossover hotspot instigator) sequence from the 3' direction. Cuts ssDNA a few nucleotides 3' to the Chi site. The properties and activities of the enzyme are changed at Chi. The Chi-altered holoenzyme produces a long 3'-ssDNA overhang and facilitates RecA-binding to the ssDNA for homologous DNA recombination and repair. Holoenzyme degrades any linearized DNA that is unable to undergo homologous recombination. In the holoenzyme this subunit has ssDNA-dependent ATPase and 5'-3' helicase activity. When added to pre-assembled RecBC greatly stimulates nuclease activity and augments holoenzyme processivity. Negatively regulates the RecA-loading ability of RecBCD.</text>
</comment>
<protein>
    <recommendedName>
        <fullName evidence="11">RecBCD enzyme subunit RecD</fullName>
        <ecNumber evidence="11">5.6.2.3</ecNumber>
    </recommendedName>
    <alternativeName>
        <fullName evidence="11">DNA 5'-3' helicase subunit RecD</fullName>
    </alternativeName>
    <alternativeName>
        <fullName evidence="11">Exonuclease V subunit RecD</fullName>
        <shortName evidence="11">ExoV subunit RecD</shortName>
    </alternativeName>
    <alternativeName>
        <fullName evidence="11">Helicase/nuclease RecBCD subunit RecD</fullName>
    </alternativeName>
</protein>
<keyword evidence="1 11" id="KW-0540">Nuclease</keyword>
<keyword evidence="10 11" id="KW-0413">Isomerase</keyword>